<proteinExistence type="inferred from homology"/>
<keyword evidence="4 6" id="KW-0998">Cell outer membrane</keyword>
<evidence type="ECO:0000313" key="10">
    <source>
        <dbReference type="EMBL" id="MBF1165724.1"/>
    </source>
</evidence>
<evidence type="ECO:0000256" key="8">
    <source>
        <dbReference type="SAM" id="SignalP"/>
    </source>
</evidence>
<evidence type="ECO:0000256" key="6">
    <source>
        <dbReference type="HAMAP-Rule" id="MF_02204"/>
    </source>
</evidence>
<feature type="region of interest" description="Disordered" evidence="7">
    <location>
        <begin position="53"/>
        <end position="75"/>
    </location>
</feature>
<keyword evidence="6" id="KW-0131">Cell cycle</keyword>
<evidence type="ECO:0000256" key="7">
    <source>
        <dbReference type="SAM" id="MobiDB-lite"/>
    </source>
</evidence>
<feature type="chain" id="PRO_5037117310" description="Peptidoglycan-associated lipoprotein" evidence="8">
    <location>
        <begin position="23"/>
        <end position="197"/>
    </location>
</feature>
<dbReference type="GO" id="GO:0009279">
    <property type="term" value="C:cell outer membrane"/>
    <property type="evidence" value="ECO:0007669"/>
    <property type="project" value="UniProtKB-SubCell"/>
</dbReference>
<dbReference type="InterPro" id="IPR050330">
    <property type="entry name" value="Bact_OuterMem_StrucFunc"/>
</dbReference>
<evidence type="ECO:0000256" key="5">
    <source>
        <dbReference type="ARBA" id="ARBA00023288"/>
    </source>
</evidence>
<dbReference type="AlphaFoldDB" id="A0A930BTD2"/>
<feature type="compositionally biased region" description="Basic and acidic residues" evidence="7">
    <location>
        <begin position="170"/>
        <end position="191"/>
    </location>
</feature>
<feature type="region of interest" description="Disordered" evidence="7">
    <location>
        <begin position="170"/>
        <end position="197"/>
    </location>
</feature>
<keyword evidence="2 6" id="KW-0472">Membrane</keyword>
<dbReference type="InterPro" id="IPR006664">
    <property type="entry name" value="OMP_bac"/>
</dbReference>
<keyword evidence="5 6" id="KW-0449">Lipoprotein</keyword>
<dbReference type="PROSITE" id="PS51123">
    <property type="entry name" value="OMPA_2"/>
    <property type="match status" value="1"/>
</dbReference>
<dbReference type="HAMAP" id="MF_02204">
    <property type="entry name" value="Pal"/>
    <property type="match status" value="1"/>
</dbReference>
<dbReference type="PANTHER" id="PTHR30329:SF21">
    <property type="entry name" value="LIPOPROTEIN YIAD-RELATED"/>
    <property type="match status" value="1"/>
</dbReference>
<evidence type="ECO:0000256" key="4">
    <source>
        <dbReference type="ARBA" id="ARBA00023237"/>
    </source>
</evidence>
<name>A0A930BTD2_9RHOO</name>
<comment type="caution">
    <text evidence="10">The sequence shown here is derived from an EMBL/GenBank/DDBJ whole genome shotgun (WGS) entry which is preliminary data.</text>
</comment>
<protein>
    <recommendedName>
        <fullName evidence="6">Peptidoglycan-associated lipoprotein</fullName>
        <shortName evidence="6">PAL</shortName>
    </recommendedName>
</protein>
<feature type="compositionally biased region" description="Low complexity" evidence="7">
    <location>
        <begin position="55"/>
        <end position="74"/>
    </location>
</feature>
<evidence type="ECO:0000313" key="11">
    <source>
        <dbReference type="Proteomes" id="UP000718593"/>
    </source>
</evidence>
<sequence length="197" mass="21228">MRATLPLTLLLSALLAACSTKGDIPPSKHIAQSGALRVHPGLLGKPVPAELQSEARAASTPAAPAANAKANAPADGTIRMDDVGLRTQRSVYFDLNSADIKADFDPALRAHARYLAEHPKARVRIEGHADERGSTDYNRRLGLKRAENVRASLLTHGAGEQQVKVKTLGEARPKLTGHDESSWSENRRADVVYETEN</sequence>
<evidence type="ECO:0000256" key="2">
    <source>
        <dbReference type="ARBA" id="ARBA00023136"/>
    </source>
</evidence>
<dbReference type="Gene3D" id="3.30.1330.60">
    <property type="entry name" value="OmpA-like domain"/>
    <property type="match status" value="1"/>
</dbReference>
<dbReference type="Proteomes" id="UP000718593">
    <property type="component" value="Unassembled WGS sequence"/>
</dbReference>
<keyword evidence="6" id="KW-0132">Cell division</keyword>
<feature type="signal peptide" evidence="8">
    <location>
        <begin position="1"/>
        <end position="22"/>
    </location>
</feature>
<dbReference type="EMBL" id="JABZMI010000263">
    <property type="protein sequence ID" value="MBF1165724.1"/>
    <property type="molecule type" value="Genomic_DNA"/>
</dbReference>
<reference evidence="10" key="1">
    <citation type="submission" date="2020-04" db="EMBL/GenBank/DDBJ databases">
        <title>Deep metagenomics examines the oral microbiome during advanced dental caries in children, revealing novel taxa and co-occurrences with host molecules.</title>
        <authorList>
            <person name="Baker J.L."/>
            <person name="Morton J.T."/>
            <person name="Dinis M."/>
            <person name="Alvarez R."/>
            <person name="Tran N.C."/>
            <person name="Knight R."/>
            <person name="Edlund A."/>
        </authorList>
    </citation>
    <scope>NUCLEOTIDE SEQUENCE</scope>
    <source>
        <strain evidence="10">JCVI_32_bin.24</strain>
    </source>
</reference>
<organism evidence="10 11">
    <name type="scientific">Dechloromonas agitata</name>
    <dbReference type="NCBI Taxonomy" id="73030"/>
    <lineage>
        <taxon>Bacteria</taxon>
        <taxon>Pseudomonadati</taxon>
        <taxon>Pseudomonadota</taxon>
        <taxon>Betaproteobacteria</taxon>
        <taxon>Rhodocyclales</taxon>
        <taxon>Azonexaceae</taxon>
        <taxon>Dechloromonas</taxon>
    </lineage>
</organism>
<evidence type="ECO:0000259" key="9">
    <source>
        <dbReference type="PROSITE" id="PS51123"/>
    </source>
</evidence>
<feature type="domain" description="OmpA-like" evidence="9">
    <location>
        <begin position="80"/>
        <end position="197"/>
    </location>
</feature>
<dbReference type="InterPro" id="IPR036737">
    <property type="entry name" value="OmpA-like_sf"/>
</dbReference>
<gene>
    <name evidence="6" type="primary">pal</name>
    <name evidence="10" type="ORF">HXL68_11890</name>
</gene>
<accession>A0A930BTD2</accession>
<dbReference type="PANTHER" id="PTHR30329">
    <property type="entry name" value="STATOR ELEMENT OF FLAGELLAR MOTOR COMPLEX"/>
    <property type="match status" value="1"/>
</dbReference>
<dbReference type="Pfam" id="PF00691">
    <property type="entry name" value="OmpA"/>
    <property type="match status" value="1"/>
</dbReference>
<comment type="function">
    <text evidence="6">Part of the Tol-Pal system, which plays a role in outer membrane invagination during cell division and is important for maintaining outer membrane integrity.</text>
</comment>
<dbReference type="InterPro" id="IPR006665">
    <property type="entry name" value="OmpA-like"/>
</dbReference>
<comment type="similarity">
    <text evidence="6">Belongs to the Pal lipoprotein family.</text>
</comment>
<dbReference type="PROSITE" id="PS51257">
    <property type="entry name" value="PROKAR_LIPOPROTEIN"/>
    <property type="match status" value="1"/>
</dbReference>
<evidence type="ECO:0000256" key="1">
    <source>
        <dbReference type="ARBA" id="ARBA00022729"/>
    </source>
</evidence>
<dbReference type="GO" id="GO:0051301">
    <property type="term" value="P:cell division"/>
    <property type="evidence" value="ECO:0007669"/>
    <property type="project" value="UniProtKB-UniRule"/>
</dbReference>
<dbReference type="PRINTS" id="PR01021">
    <property type="entry name" value="OMPADOMAIN"/>
</dbReference>
<dbReference type="InterPro" id="IPR039001">
    <property type="entry name" value="Pal"/>
</dbReference>
<evidence type="ECO:0000256" key="3">
    <source>
        <dbReference type="ARBA" id="ARBA00023139"/>
    </source>
</evidence>
<dbReference type="CDD" id="cd07185">
    <property type="entry name" value="OmpA_C-like"/>
    <property type="match status" value="1"/>
</dbReference>
<comment type="subunit">
    <text evidence="6">The Tol-Pal system is composed of five core proteins: the inner membrane proteins TolA, TolQ and TolR, the periplasmic protein TolB and the outer membrane protein Pal. They form a network linking the inner and outer membranes and the peptidoglycan layer.</text>
</comment>
<keyword evidence="1 6" id="KW-0732">Signal</keyword>
<comment type="subcellular location">
    <subcellularLocation>
        <location evidence="6">Cell outer membrane</location>
        <topology evidence="6">Lipid-anchor</topology>
    </subcellularLocation>
</comment>
<dbReference type="SUPFAM" id="SSF103088">
    <property type="entry name" value="OmpA-like"/>
    <property type="match status" value="1"/>
</dbReference>
<keyword evidence="3 6" id="KW-0564">Palmitate</keyword>